<comment type="caution">
    <text evidence="3">The sequence shown here is derived from an EMBL/GenBank/DDBJ whole genome shotgun (WGS) entry which is preliminary data.</text>
</comment>
<organism evidence="3 4">
    <name type="scientific">Asticcacaulis aquaticus</name>
    <dbReference type="NCBI Taxonomy" id="2984212"/>
    <lineage>
        <taxon>Bacteria</taxon>
        <taxon>Pseudomonadati</taxon>
        <taxon>Pseudomonadota</taxon>
        <taxon>Alphaproteobacteria</taxon>
        <taxon>Caulobacterales</taxon>
        <taxon>Caulobacteraceae</taxon>
        <taxon>Asticcacaulis</taxon>
    </lineage>
</organism>
<feature type="region of interest" description="Disordered" evidence="1">
    <location>
        <begin position="63"/>
        <end position="96"/>
    </location>
</feature>
<sequence>MKSDIFQRASFPCPVCTGNAKIRESEALSHTTRRLKYLCLDVECGHTWVAHLTYVSTLSPSALGPVHPMGPRKRPPPEPLTNPLIRPLTETRKPAA</sequence>
<feature type="domain" description="Zinc finger Ogr/Delta-type" evidence="2">
    <location>
        <begin position="13"/>
        <end position="58"/>
    </location>
</feature>
<accession>A0ABT5HUW3</accession>
<dbReference type="RefSeq" id="WP_272747715.1">
    <property type="nucleotide sequence ID" value="NZ_JAQQKX010000005.1"/>
</dbReference>
<evidence type="ECO:0000256" key="1">
    <source>
        <dbReference type="SAM" id="MobiDB-lite"/>
    </source>
</evidence>
<proteinExistence type="predicted"/>
<dbReference type="Pfam" id="PF04606">
    <property type="entry name" value="Ogr_Delta"/>
    <property type="match status" value="1"/>
</dbReference>
<dbReference type="Proteomes" id="UP001214854">
    <property type="component" value="Unassembled WGS sequence"/>
</dbReference>
<keyword evidence="4" id="KW-1185">Reference proteome</keyword>
<evidence type="ECO:0000259" key="2">
    <source>
        <dbReference type="Pfam" id="PF04606"/>
    </source>
</evidence>
<evidence type="ECO:0000313" key="4">
    <source>
        <dbReference type="Proteomes" id="UP001214854"/>
    </source>
</evidence>
<reference evidence="3 4" key="1">
    <citation type="submission" date="2023-01" db="EMBL/GenBank/DDBJ databases">
        <title>Novel species of the genus Asticcacaulis isolated from rivers.</title>
        <authorList>
            <person name="Lu H."/>
        </authorList>
    </citation>
    <scope>NUCLEOTIDE SEQUENCE [LARGE SCALE GENOMIC DNA]</scope>
    <source>
        <strain evidence="3 4">BYS171W</strain>
    </source>
</reference>
<name>A0ABT5HUW3_9CAUL</name>
<protein>
    <submittedName>
        <fullName evidence="3">Ogr/Delta-like zinc finger family protein</fullName>
    </submittedName>
</protein>
<evidence type="ECO:0000313" key="3">
    <source>
        <dbReference type="EMBL" id="MDC7683241.1"/>
    </source>
</evidence>
<dbReference type="EMBL" id="JAQQKX010000005">
    <property type="protein sequence ID" value="MDC7683241.1"/>
    <property type="molecule type" value="Genomic_DNA"/>
</dbReference>
<gene>
    <name evidence="3" type="ORF">PQU92_08130</name>
</gene>
<dbReference type="InterPro" id="IPR007684">
    <property type="entry name" value="Znf_Ogr/Delta"/>
</dbReference>